<organism evidence="2 3">
    <name type="scientific">Cryptococcus amylolentus CBS 6273</name>
    <dbReference type="NCBI Taxonomy" id="1296118"/>
    <lineage>
        <taxon>Eukaryota</taxon>
        <taxon>Fungi</taxon>
        <taxon>Dikarya</taxon>
        <taxon>Basidiomycota</taxon>
        <taxon>Agaricomycotina</taxon>
        <taxon>Tremellomycetes</taxon>
        <taxon>Tremellales</taxon>
        <taxon>Cryptococcaceae</taxon>
        <taxon>Cryptococcus</taxon>
    </lineage>
</organism>
<reference evidence="2 3" key="1">
    <citation type="submission" date="2016-06" db="EMBL/GenBank/DDBJ databases">
        <title>Evolution of pathogenesis and genome organization in the Tremellales.</title>
        <authorList>
            <person name="Cuomo C."/>
            <person name="Litvintseva A."/>
            <person name="Heitman J."/>
            <person name="Chen Y."/>
            <person name="Sun S."/>
            <person name="Springer D."/>
            <person name="Dromer F."/>
            <person name="Young S."/>
            <person name="Zeng Q."/>
            <person name="Chapman S."/>
            <person name="Gujja S."/>
            <person name="Saif S."/>
            <person name="Birren B."/>
        </authorList>
    </citation>
    <scope>NUCLEOTIDE SEQUENCE [LARGE SCALE GENOMIC DNA]</scope>
    <source>
        <strain evidence="2 3">CBS 6273</strain>
    </source>
</reference>
<evidence type="ECO:0000313" key="2">
    <source>
        <dbReference type="EMBL" id="ODO08027.1"/>
    </source>
</evidence>
<evidence type="ECO:0008006" key="4">
    <source>
        <dbReference type="Google" id="ProtNLM"/>
    </source>
</evidence>
<dbReference type="Proteomes" id="UP000095149">
    <property type="component" value="Unassembled WGS sequence"/>
</dbReference>
<evidence type="ECO:0000256" key="1">
    <source>
        <dbReference type="SAM" id="Phobius"/>
    </source>
</evidence>
<sequence>METGGTAGFQWSCQNSSLDTLALSIIVISSVVYCLYRYQRYRWSSFNNVPGLPDGHWLWGVLPTMLKSEAEVPYSTTFSYQFVLGVPRLVTIDPSTVAMFSPIPRYFPSPTMSRATSYPLRAVAYWRARLTIDRGGCSRAV</sequence>
<keyword evidence="1" id="KW-0472">Membrane</keyword>
<feature type="transmembrane region" description="Helical" evidence="1">
    <location>
        <begin position="20"/>
        <end position="36"/>
    </location>
</feature>
<keyword evidence="1" id="KW-1133">Transmembrane helix</keyword>
<comment type="caution">
    <text evidence="2">The sequence shown here is derived from an EMBL/GenBank/DDBJ whole genome shotgun (WGS) entry which is preliminary data.</text>
</comment>
<evidence type="ECO:0000313" key="3">
    <source>
        <dbReference type="Proteomes" id="UP000095149"/>
    </source>
</evidence>
<accession>A0A1E3K669</accession>
<proteinExistence type="predicted"/>
<name>A0A1E3K669_9TREE</name>
<gene>
    <name evidence="2" type="ORF">I350_03610</name>
</gene>
<keyword evidence="1" id="KW-0812">Transmembrane</keyword>
<protein>
    <recommendedName>
        <fullName evidence="4">Cytochrome P450</fullName>
    </recommendedName>
</protein>
<dbReference type="EMBL" id="MEKH01000005">
    <property type="protein sequence ID" value="ODO08027.1"/>
    <property type="molecule type" value="Genomic_DNA"/>
</dbReference>
<dbReference type="AlphaFoldDB" id="A0A1E3K669"/>